<accession>S3CNA8</accession>
<feature type="compositionally biased region" description="Polar residues" evidence="1">
    <location>
        <begin position="9"/>
        <end position="28"/>
    </location>
</feature>
<dbReference type="GeneID" id="19463813"/>
<evidence type="ECO:0000256" key="1">
    <source>
        <dbReference type="SAM" id="MobiDB-lite"/>
    </source>
</evidence>
<evidence type="ECO:0000259" key="2">
    <source>
        <dbReference type="Pfam" id="PF20150"/>
    </source>
</evidence>
<name>S3CNA8_GLAL2</name>
<dbReference type="HOGENOM" id="CLU_1034586_0_0_1"/>
<dbReference type="RefSeq" id="XP_008085326.1">
    <property type="nucleotide sequence ID" value="XM_008087135.1"/>
</dbReference>
<dbReference type="PANTHER" id="PTHR35910:SF1">
    <property type="entry name" value="2EXR DOMAIN-CONTAINING PROTEIN"/>
    <property type="match status" value="1"/>
</dbReference>
<dbReference type="EMBL" id="KE145369">
    <property type="protein sequence ID" value="EPE27967.1"/>
    <property type="molecule type" value="Genomic_DNA"/>
</dbReference>
<sequence length="269" mass="30460">MPASDQIPAMSTPNTAEVSPSFSASAQQTGQFKDTITITKAVPTEFHRFPDLPAELRLQILNSHSPPTPRTIGIRFRWNNTKSKWVKHITCFNGPRIPPMLHISQAYRSLALGSYVRFFGVVHIGRQSGESEQPPGYFSRLGWAAVYIDFAKDIIDMDGSHISYVGLNGLGFDGDGHDRRAKLVDGESRSVEGYTQFEELVQNIYLWDFPNTAMINALTRFKQLKHLSLRKLLSDSIHPKWRQQRLEKCVVTVFKNANRQVPEIGDWTS</sequence>
<dbReference type="KEGG" id="glz:GLAREA_04758"/>
<dbReference type="Pfam" id="PF20150">
    <property type="entry name" value="2EXR"/>
    <property type="match status" value="1"/>
</dbReference>
<dbReference type="Proteomes" id="UP000016922">
    <property type="component" value="Unassembled WGS sequence"/>
</dbReference>
<organism evidence="3 4">
    <name type="scientific">Glarea lozoyensis (strain ATCC 20868 / MF5171)</name>
    <dbReference type="NCBI Taxonomy" id="1116229"/>
    <lineage>
        <taxon>Eukaryota</taxon>
        <taxon>Fungi</taxon>
        <taxon>Dikarya</taxon>
        <taxon>Ascomycota</taxon>
        <taxon>Pezizomycotina</taxon>
        <taxon>Leotiomycetes</taxon>
        <taxon>Helotiales</taxon>
        <taxon>Helotiaceae</taxon>
        <taxon>Glarea</taxon>
    </lineage>
</organism>
<keyword evidence="4" id="KW-1185">Reference proteome</keyword>
<dbReference type="PANTHER" id="PTHR35910">
    <property type="entry name" value="2EXR DOMAIN-CONTAINING PROTEIN"/>
    <property type="match status" value="1"/>
</dbReference>
<gene>
    <name evidence="3" type="ORF">GLAREA_04758</name>
</gene>
<dbReference type="AlphaFoldDB" id="S3CNA8"/>
<dbReference type="InterPro" id="IPR045518">
    <property type="entry name" value="2EXR"/>
</dbReference>
<proteinExistence type="predicted"/>
<protein>
    <recommendedName>
        <fullName evidence="2">2EXR domain-containing protein</fullName>
    </recommendedName>
</protein>
<evidence type="ECO:0000313" key="3">
    <source>
        <dbReference type="EMBL" id="EPE27967.1"/>
    </source>
</evidence>
<feature type="domain" description="2EXR" evidence="2">
    <location>
        <begin position="46"/>
        <end position="155"/>
    </location>
</feature>
<reference evidence="3 4" key="1">
    <citation type="journal article" date="2013" name="BMC Genomics">
        <title>Genomics-driven discovery of the pneumocandin biosynthetic gene cluster in the fungus Glarea lozoyensis.</title>
        <authorList>
            <person name="Chen L."/>
            <person name="Yue Q."/>
            <person name="Zhang X."/>
            <person name="Xiang M."/>
            <person name="Wang C."/>
            <person name="Li S."/>
            <person name="Che Y."/>
            <person name="Ortiz-Lopez F.J."/>
            <person name="Bills G.F."/>
            <person name="Liu X."/>
            <person name="An Z."/>
        </authorList>
    </citation>
    <scope>NUCLEOTIDE SEQUENCE [LARGE SCALE GENOMIC DNA]</scope>
    <source>
        <strain evidence="4">ATCC 20868 / MF5171</strain>
    </source>
</reference>
<evidence type="ECO:0000313" key="4">
    <source>
        <dbReference type="Proteomes" id="UP000016922"/>
    </source>
</evidence>
<feature type="region of interest" description="Disordered" evidence="1">
    <location>
        <begin position="1"/>
        <end position="28"/>
    </location>
</feature>